<evidence type="ECO:0000313" key="2">
    <source>
        <dbReference type="Proteomes" id="UP000234681"/>
    </source>
</evidence>
<dbReference type="AlphaFoldDB" id="A6HI12"/>
<dbReference type="Proteomes" id="UP000234681">
    <property type="component" value="Chromosome 10"/>
</dbReference>
<evidence type="ECO:0000313" key="1">
    <source>
        <dbReference type="EMBL" id="EDM05667.1"/>
    </source>
</evidence>
<sequence>MTLVGGYKEIMWQKTQFVFPLLFPKENPEMLSWLGITTQKKKMPKSANLIKLCE</sequence>
<proteinExistence type="predicted"/>
<organism evidence="1 2">
    <name type="scientific">Rattus norvegicus</name>
    <name type="common">Rat</name>
    <dbReference type="NCBI Taxonomy" id="10116"/>
    <lineage>
        <taxon>Eukaryota</taxon>
        <taxon>Metazoa</taxon>
        <taxon>Chordata</taxon>
        <taxon>Craniata</taxon>
        <taxon>Vertebrata</taxon>
        <taxon>Euteleostomi</taxon>
        <taxon>Mammalia</taxon>
        <taxon>Eutheria</taxon>
        <taxon>Euarchontoglires</taxon>
        <taxon>Glires</taxon>
        <taxon>Rodentia</taxon>
        <taxon>Myomorpha</taxon>
        <taxon>Muroidea</taxon>
        <taxon>Muridae</taxon>
        <taxon>Murinae</taxon>
        <taxon>Rattus</taxon>
    </lineage>
</organism>
<protein>
    <submittedName>
        <fullName evidence="1">RCG63472</fullName>
    </submittedName>
</protein>
<dbReference type="EMBL" id="CH473948">
    <property type="protein sequence ID" value="EDM05667.1"/>
    <property type="molecule type" value="Genomic_DNA"/>
</dbReference>
<name>A6HI12_RAT</name>
<gene>
    <name evidence="1" type="ORF">rCG_63472</name>
</gene>
<accession>A6HI12</accession>
<reference evidence="1 2" key="1">
    <citation type="submission" date="2005-07" db="EMBL/GenBank/DDBJ databases">
        <authorList>
            <person name="Mural R.J."/>
            <person name="Li P.W."/>
            <person name="Adams M.D."/>
            <person name="Amanatides P.G."/>
            <person name="Baden-Tillson H."/>
            <person name="Barnstead M."/>
            <person name="Chin S.H."/>
            <person name="Dew I."/>
            <person name="Evans C.A."/>
            <person name="Ferriera S."/>
            <person name="Flanigan M."/>
            <person name="Fosler C."/>
            <person name="Glodek A."/>
            <person name="Gu Z."/>
            <person name="Holt R.A."/>
            <person name="Jennings D."/>
            <person name="Kraft C.L."/>
            <person name="Lu F."/>
            <person name="Nguyen T."/>
            <person name="Nusskern D.R."/>
            <person name="Pfannkoch C.M."/>
            <person name="Sitter C."/>
            <person name="Sutton G.G."/>
            <person name="Venter J.C."/>
            <person name="Wang Z."/>
            <person name="Woodage T."/>
            <person name="Zheng X.H."/>
            <person name="Zhong F."/>
        </authorList>
    </citation>
    <scope>NUCLEOTIDE SEQUENCE [LARGE SCALE GENOMIC DNA]</scope>
    <source>
        <strain>BN</strain>
        <strain evidence="2">Sprague-Dawley</strain>
    </source>
</reference>